<feature type="compositionally biased region" description="Low complexity" evidence="1">
    <location>
        <begin position="195"/>
        <end position="205"/>
    </location>
</feature>
<proteinExistence type="predicted"/>
<dbReference type="AlphaFoldDB" id="A0A2N8UK80"/>
<feature type="region of interest" description="Disordered" evidence="1">
    <location>
        <begin position="194"/>
        <end position="216"/>
    </location>
</feature>
<feature type="compositionally biased region" description="Low complexity" evidence="1">
    <location>
        <begin position="23"/>
        <end position="37"/>
    </location>
</feature>
<evidence type="ECO:0000313" key="2">
    <source>
        <dbReference type="EMBL" id="SJX65179.1"/>
    </source>
</evidence>
<feature type="compositionally biased region" description="Low complexity" evidence="1">
    <location>
        <begin position="268"/>
        <end position="284"/>
    </location>
</feature>
<organism evidence="2 3">
    <name type="scientific">Sporisorium reilianum f. sp. reilianum</name>
    <dbReference type="NCBI Taxonomy" id="72559"/>
    <lineage>
        <taxon>Eukaryota</taxon>
        <taxon>Fungi</taxon>
        <taxon>Dikarya</taxon>
        <taxon>Basidiomycota</taxon>
        <taxon>Ustilaginomycotina</taxon>
        <taxon>Ustilaginomycetes</taxon>
        <taxon>Ustilaginales</taxon>
        <taxon>Ustilaginaceae</taxon>
        <taxon>Sporisorium</taxon>
    </lineage>
</organism>
<evidence type="ECO:0000313" key="3">
    <source>
        <dbReference type="Proteomes" id="UP000239563"/>
    </source>
</evidence>
<reference evidence="2 3" key="1">
    <citation type="submission" date="2017-02" db="EMBL/GenBank/DDBJ databases">
        <authorList>
            <person name="Peterson S.W."/>
        </authorList>
    </citation>
    <scope>NUCLEOTIDE SEQUENCE [LARGE SCALE GENOMIC DNA]</scope>
    <source>
        <strain evidence="2 3">SRS1_H2-8</strain>
    </source>
</reference>
<dbReference type="EMBL" id="LT795069">
    <property type="protein sequence ID" value="SJX65179.1"/>
    <property type="molecule type" value="Genomic_DNA"/>
</dbReference>
<evidence type="ECO:0000256" key="1">
    <source>
        <dbReference type="SAM" id="MobiDB-lite"/>
    </source>
</evidence>
<dbReference type="Proteomes" id="UP000239563">
    <property type="component" value="Chromosome XVI"/>
</dbReference>
<feature type="region of interest" description="Disordered" evidence="1">
    <location>
        <begin position="246"/>
        <end position="284"/>
    </location>
</feature>
<name>A0A2N8UK80_9BASI</name>
<accession>A0A2N8UK80</accession>
<feature type="region of interest" description="Disordered" evidence="1">
    <location>
        <begin position="17"/>
        <end position="73"/>
    </location>
</feature>
<sequence length="284" mass="30494">MQDREFAMAKSLLTALTVRTRTSKANESSTTSSSSSKTKAKPQTSFSAANAARSARRHKFDDKTGPTPPRGSLTYDKLSYLDWRLKRINIARQKSEGTSHCWIDGRDTIGRNSIDFESCPRVVEVVPQRHDVVAVSAPAPLAARAPAPQAVAMVPSTLAAVYADEKAAGLKALEHAYAGDSVLASMPYLAKRDSSSGSELSGTSEQHSSTSEAPAAVLDATCDRDVGGVYFIRSRTSFLARAGSRFSKKKPVATAPAPDAACQDVTESRSASRNSRSIARIWKR</sequence>
<protein>
    <submittedName>
        <fullName evidence="2">Uncharacterized protein</fullName>
    </submittedName>
</protein>
<gene>
    <name evidence="2" type="ORF">SRS1_16038</name>
</gene>